<dbReference type="AlphaFoldDB" id="A5BBB8"/>
<evidence type="ECO:0000313" key="3">
    <source>
        <dbReference type="EMBL" id="CAN61188.1"/>
    </source>
</evidence>
<dbReference type="Pfam" id="PF12215">
    <property type="entry name" value="Glyco_hydr_116N"/>
    <property type="match status" value="1"/>
</dbReference>
<feature type="domain" description="Glycosyl-hydrolase family 116 N-terminal" evidence="2">
    <location>
        <begin position="102"/>
        <end position="235"/>
    </location>
</feature>
<dbReference type="InterPro" id="IPR024462">
    <property type="entry name" value="GH116_N"/>
</dbReference>
<name>A5BBB8_VITVI</name>
<reference evidence="3" key="1">
    <citation type="journal article" date="2007" name="PLoS ONE">
        <title>The first genome sequence of an elite grapevine cultivar (Pinot noir Vitis vinifera L.): coping with a highly heterozygous genome.</title>
        <authorList>
            <person name="Velasco R."/>
            <person name="Zharkikh A."/>
            <person name="Troggio M."/>
            <person name="Cartwright D.A."/>
            <person name="Cestaro A."/>
            <person name="Pruss D."/>
            <person name="Pindo M."/>
            <person name="FitzGerald L.M."/>
            <person name="Vezzulli S."/>
            <person name="Reid J."/>
            <person name="Malacarne G."/>
            <person name="Iliev D."/>
            <person name="Coppola G."/>
            <person name="Wardell B."/>
            <person name="Micheletti D."/>
            <person name="Macalma T."/>
            <person name="Facci M."/>
            <person name="Mitchell J.T."/>
            <person name="Perazzolli M."/>
            <person name="Eldredge G."/>
            <person name="Gatto P."/>
            <person name="Oyzerski R."/>
            <person name="Moretto M."/>
            <person name="Gutin N."/>
            <person name="Stefanini M."/>
            <person name="Chen Y."/>
            <person name="Segala C."/>
            <person name="Davenport C."/>
            <person name="Dematte L."/>
            <person name="Mraz A."/>
            <person name="Battilana J."/>
            <person name="Stormo K."/>
            <person name="Costa F."/>
            <person name="Tao Q."/>
            <person name="Si-Ammour A."/>
            <person name="Harkins T."/>
            <person name="Lackey A."/>
            <person name="Perbost C."/>
            <person name="Taillon B."/>
            <person name="Stella A."/>
            <person name="Solovyev V."/>
            <person name="Fawcett J.A."/>
            <person name="Sterck L."/>
            <person name="Vandepoele K."/>
            <person name="Grando S.M."/>
            <person name="Toppo S."/>
            <person name="Moser C."/>
            <person name="Lanchbury J."/>
            <person name="Bogden R."/>
            <person name="Skolnick M."/>
            <person name="Sgaramella V."/>
            <person name="Bhatnagar S.K."/>
            <person name="Fontana P."/>
            <person name="Gutin A."/>
            <person name="Van de Peer Y."/>
            <person name="Salamini F."/>
            <person name="Viola R."/>
        </authorList>
    </citation>
    <scope>NUCLEOTIDE SEQUENCE</scope>
</reference>
<dbReference type="InterPro" id="IPR043502">
    <property type="entry name" value="DNA/RNA_pol_sf"/>
</dbReference>
<sequence length="550" mass="62058">MVSGNIFHCRKHSWPPEEYINRTTLHLLDFDSAAPPEQAWRRRLNSHANILKEFSVTFTEAIKMIRLGIRLWSYIREEASQGRKAPIDPFTRETCKPSASQGVPLGGMGSGSISRGFRGEFRHWQIVPGTCDASPIMANQFSIFISREGGNKKYASVLAPGQHEGLGKSGDQGISSWGWNLSGQHSTYHALFPRAWTIYDGEPDPELKVSCRQISPFIPHNYRDSSLPTAVFVYTPLTTFEVSSKFTPPPSKPTENRGPNSNSHFVQITTIRLNGDNFLHWHQSVCMCIRGREKIGYMAGGTKTGLLGCKAAKTPIEPILKLQYAKPKDVKNREQFQRLVGRLIYLSHTRLDIAFFSEHGVKYDEELEGKGLLFEKHGHLQIEVYTNVDWTGSMIDRRSTFGYCTFIGGNLVTWRSKKQNVVARSSAKAEFRLVAHGICEVWVKRILDGLKVPILSPIKAYCDNKATISIAHDPILHNRTKHVEVDKHFIKEKIKNGQICMTYIPIDEQIADVLTKGLCKKQFEKLTGKLATKDIFKPAFGGVLERRIFG</sequence>
<feature type="region of interest" description="Disordered" evidence="1">
    <location>
        <begin position="85"/>
        <end position="105"/>
    </location>
</feature>
<dbReference type="CDD" id="cd09272">
    <property type="entry name" value="RNase_HI_RT_Ty1"/>
    <property type="match status" value="1"/>
</dbReference>
<dbReference type="SUPFAM" id="SSF56672">
    <property type="entry name" value="DNA/RNA polymerases"/>
    <property type="match status" value="1"/>
</dbReference>
<dbReference type="EMBL" id="AM453212">
    <property type="protein sequence ID" value="CAN61188.1"/>
    <property type="molecule type" value="Genomic_DNA"/>
</dbReference>
<evidence type="ECO:0000259" key="2">
    <source>
        <dbReference type="Pfam" id="PF12215"/>
    </source>
</evidence>
<organism evidence="3">
    <name type="scientific">Vitis vinifera</name>
    <name type="common">Grape</name>
    <dbReference type="NCBI Taxonomy" id="29760"/>
    <lineage>
        <taxon>Eukaryota</taxon>
        <taxon>Viridiplantae</taxon>
        <taxon>Streptophyta</taxon>
        <taxon>Embryophyta</taxon>
        <taxon>Tracheophyta</taxon>
        <taxon>Spermatophyta</taxon>
        <taxon>Magnoliopsida</taxon>
        <taxon>eudicotyledons</taxon>
        <taxon>Gunneridae</taxon>
        <taxon>Pentapetalae</taxon>
        <taxon>rosids</taxon>
        <taxon>Vitales</taxon>
        <taxon>Vitaceae</taxon>
        <taxon>Viteae</taxon>
        <taxon>Vitis</taxon>
    </lineage>
</organism>
<dbReference type="PANTHER" id="PTHR12654">
    <property type="entry name" value="BILE ACID BETA-GLUCOSIDASE-RELATED"/>
    <property type="match status" value="1"/>
</dbReference>
<dbReference type="InterPro" id="IPR052566">
    <property type="entry name" value="Non-lysos_glucosylceramidase"/>
</dbReference>
<evidence type="ECO:0000256" key="1">
    <source>
        <dbReference type="SAM" id="MobiDB-lite"/>
    </source>
</evidence>
<protein>
    <recommendedName>
        <fullName evidence="2">Glycosyl-hydrolase family 116 N-terminal domain-containing protein</fullName>
    </recommendedName>
</protein>
<dbReference type="PANTHER" id="PTHR12654:SF0">
    <property type="entry name" value="NON-LYSOSOMAL GLUCOSYLCERAMIDASE"/>
    <property type="match status" value="1"/>
</dbReference>
<proteinExistence type="predicted"/>
<dbReference type="ExpressionAtlas" id="A5BBB8">
    <property type="expression patterns" value="baseline and differential"/>
</dbReference>
<accession>A5BBB8</accession>
<gene>
    <name evidence="3" type="ORF">VITISV_019327</name>
</gene>